<dbReference type="InterPro" id="IPR036942">
    <property type="entry name" value="Beta-barrel_TonB_sf"/>
</dbReference>
<feature type="signal peptide" evidence="13">
    <location>
        <begin position="1"/>
        <end position="21"/>
    </location>
</feature>
<keyword evidence="9 10" id="KW-0998">Cell outer membrane</keyword>
<dbReference type="SUPFAM" id="SSF56935">
    <property type="entry name" value="Porins"/>
    <property type="match status" value="1"/>
</dbReference>
<evidence type="ECO:0000256" key="9">
    <source>
        <dbReference type="ARBA" id="ARBA00023237"/>
    </source>
</evidence>
<evidence type="ECO:0000256" key="8">
    <source>
        <dbReference type="ARBA" id="ARBA00023170"/>
    </source>
</evidence>
<keyword evidence="12" id="KW-0175">Coiled coil</keyword>
<dbReference type="CDD" id="cd01347">
    <property type="entry name" value="ligand_gated_channel"/>
    <property type="match status" value="1"/>
</dbReference>
<evidence type="ECO:0000256" key="13">
    <source>
        <dbReference type="SAM" id="SignalP"/>
    </source>
</evidence>
<evidence type="ECO:0000313" key="17">
    <source>
        <dbReference type="Proteomes" id="UP001081283"/>
    </source>
</evidence>
<gene>
    <name evidence="16" type="ORF">OEG82_23200</name>
</gene>
<dbReference type="InterPro" id="IPR039426">
    <property type="entry name" value="TonB-dep_rcpt-like"/>
</dbReference>
<evidence type="ECO:0000313" key="16">
    <source>
        <dbReference type="EMBL" id="MCY0096892.1"/>
    </source>
</evidence>
<keyword evidence="8 16" id="KW-0675">Receptor</keyword>
<dbReference type="InterPro" id="IPR000531">
    <property type="entry name" value="Beta-barrel_TonB"/>
</dbReference>
<dbReference type="InterPro" id="IPR010105">
    <property type="entry name" value="TonB_sidphr_rcpt"/>
</dbReference>
<keyword evidence="7 10" id="KW-0472">Membrane</keyword>
<dbReference type="InterPro" id="IPR012910">
    <property type="entry name" value="Plug_dom"/>
</dbReference>
<dbReference type="EMBL" id="JAOVZQ010000001">
    <property type="protein sequence ID" value="MCY0096892.1"/>
    <property type="molecule type" value="Genomic_DNA"/>
</dbReference>
<keyword evidence="17" id="KW-1185">Reference proteome</keyword>
<feature type="coiled-coil region" evidence="12">
    <location>
        <begin position="50"/>
        <end position="100"/>
    </location>
</feature>
<sequence>MLSATVAAACFVAAGTHHALAQDGETIVLPTVEVETTQQTEPTAATEAARQEAAAARRRAEQRAAAARAQRQADAAAARAAALEEANQLAEAEAQAAAAAAAKAKEIARGNPYADPDAPFKSDRLANSRLPGSIADTPRTVTAIGKEVLETTGMTSVREIARTTPGISLGFGEGGSAFGDNIYIRGFKANNDLYVDGVRDSGISVHETFNTEQIEVIKGPAGTIGGRGTTGGALDIVTKKAKDISFYEASTTFTSANTKRATIDFNHVLNEQVQVRINALLQDGEVAGRDNVEDDRRGFAAAATIKPSDRFTIEADVAHTVIKQTPDWGIPYLSDNGGPVTEYGVDRNTFYGVVGRDYQDVTQTVGTIKTVYELTDSLKLSNTARYSQSVNDYVLTAPSSLITNGSSNINDWQVSLSFKSKYQETDVFSDVLELSGESSLGGVAHTYVAGLSYSDEKVSASSYQNLQSEDYLPPAGQRGCTVTAVNPNPIAEGCWAGEAPVRGDSVTTTRVRTTSLYALDTIELNEQWLINGGVRVDFYDNQRSSGNSDLARKDTLFNWNAGVTYKPWESTSFYAAVASSSNPSGQEIAAGGSFYGGLDDGGTVLAPERNMSYETGVKYEYNDNLLLTAAVFHTVKSDAREDYDPDGRGGPAPTQYLDTLKYSMTGIEVGVSGNLTDRISLFGGAVLMDSKIVDSISSDDIGKDIANIAHQQFSLLGTYQFNDKLTLGARVTYAGGRKLGSVAANGNTLPDYTTFDLLAKYEFSEHAELQFNVTNVADETYYDTAYRSGSPFTYVAPGREFSLNLKAKF</sequence>
<evidence type="ECO:0000256" key="10">
    <source>
        <dbReference type="PROSITE-ProRule" id="PRU01360"/>
    </source>
</evidence>
<feature type="domain" description="TonB-dependent receptor plug" evidence="15">
    <location>
        <begin position="134"/>
        <end position="233"/>
    </location>
</feature>
<dbReference type="PROSITE" id="PS52016">
    <property type="entry name" value="TONB_DEPENDENT_REC_3"/>
    <property type="match status" value="1"/>
</dbReference>
<keyword evidence="6 11" id="KW-0798">TonB box</keyword>
<proteinExistence type="inferred from homology"/>
<dbReference type="Gene3D" id="2.170.130.10">
    <property type="entry name" value="TonB-dependent receptor, plug domain"/>
    <property type="match status" value="1"/>
</dbReference>
<feature type="chain" id="PRO_5047530335" evidence="13">
    <location>
        <begin position="22"/>
        <end position="809"/>
    </location>
</feature>
<dbReference type="Pfam" id="PF07715">
    <property type="entry name" value="Plug"/>
    <property type="match status" value="1"/>
</dbReference>
<feature type="domain" description="TonB-dependent receptor-like beta-barrel" evidence="14">
    <location>
        <begin position="333"/>
        <end position="776"/>
    </location>
</feature>
<dbReference type="InterPro" id="IPR037066">
    <property type="entry name" value="Plug_dom_sf"/>
</dbReference>
<evidence type="ECO:0000259" key="14">
    <source>
        <dbReference type="Pfam" id="PF00593"/>
    </source>
</evidence>
<keyword evidence="5 10" id="KW-0812">Transmembrane</keyword>
<evidence type="ECO:0000259" key="15">
    <source>
        <dbReference type="Pfam" id="PF07715"/>
    </source>
</evidence>
<keyword evidence="13" id="KW-0732">Signal</keyword>
<evidence type="ECO:0000256" key="5">
    <source>
        <dbReference type="ARBA" id="ARBA00022692"/>
    </source>
</evidence>
<evidence type="ECO:0000256" key="4">
    <source>
        <dbReference type="ARBA" id="ARBA00022452"/>
    </source>
</evidence>
<reference evidence="16" key="1">
    <citation type="submission" date="2022-10" db="EMBL/GenBank/DDBJ databases">
        <title>Hoeflea sp. J2-29, isolated from marine algae.</title>
        <authorList>
            <person name="Kristyanto S."/>
            <person name="Kim J.M."/>
            <person name="Jeon C.O."/>
        </authorList>
    </citation>
    <scope>NUCLEOTIDE SEQUENCE</scope>
    <source>
        <strain evidence="16">J2-29</strain>
    </source>
</reference>
<evidence type="ECO:0000256" key="3">
    <source>
        <dbReference type="ARBA" id="ARBA00022448"/>
    </source>
</evidence>
<dbReference type="PANTHER" id="PTHR32552">
    <property type="entry name" value="FERRICHROME IRON RECEPTOR-RELATED"/>
    <property type="match status" value="1"/>
</dbReference>
<dbReference type="Gene3D" id="2.40.170.20">
    <property type="entry name" value="TonB-dependent receptor, beta-barrel domain"/>
    <property type="match status" value="1"/>
</dbReference>
<evidence type="ECO:0000256" key="6">
    <source>
        <dbReference type="ARBA" id="ARBA00023077"/>
    </source>
</evidence>
<accession>A0ABT3YLY9</accession>
<comment type="caution">
    <text evidence="16">The sequence shown here is derived from an EMBL/GenBank/DDBJ whole genome shotgun (WGS) entry which is preliminary data.</text>
</comment>
<evidence type="ECO:0000256" key="11">
    <source>
        <dbReference type="RuleBase" id="RU003357"/>
    </source>
</evidence>
<keyword evidence="3 10" id="KW-0813">Transport</keyword>
<dbReference type="PANTHER" id="PTHR32552:SF83">
    <property type="entry name" value="BLR3904 PROTEIN"/>
    <property type="match status" value="1"/>
</dbReference>
<dbReference type="RefSeq" id="WP_267614723.1">
    <property type="nucleotide sequence ID" value="NZ_JAOVZQ010000001.1"/>
</dbReference>
<dbReference type="Pfam" id="PF00593">
    <property type="entry name" value="TonB_dep_Rec_b-barrel"/>
    <property type="match status" value="1"/>
</dbReference>
<evidence type="ECO:0000256" key="2">
    <source>
        <dbReference type="ARBA" id="ARBA00009810"/>
    </source>
</evidence>
<evidence type="ECO:0000256" key="1">
    <source>
        <dbReference type="ARBA" id="ARBA00004571"/>
    </source>
</evidence>
<evidence type="ECO:0000256" key="7">
    <source>
        <dbReference type="ARBA" id="ARBA00023136"/>
    </source>
</evidence>
<comment type="subcellular location">
    <subcellularLocation>
        <location evidence="1 10">Cell outer membrane</location>
        <topology evidence="1 10">Multi-pass membrane protein</topology>
    </subcellularLocation>
</comment>
<organism evidence="16 17">
    <name type="scientific">Hoeflea ulvae</name>
    <dbReference type="NCBI Taxonomy" id="2983764"/>
    <lineage>
        <taxon>Bacteria</taxon>
        <taxon>Pseudomonadati</taxon>
        <taxon>Pseudomonadota</taxon>
        <taxon>Alphaproteobacteria</taxon>
        <taxon>Hyphomicrobiales</taxon>
        <taxon>Rhizobiaceae</taxon>
        <taxon>Hoeflea</taxon>
    </lineage>
</organism>
<comment type="similarity">
    <text evidence="2 10 11">Belongs to the TonB-dependent receptor family.</text>
</comment>
<dbReference type="Proteomes" id="UP001081283">
    <property type="component" value="Unassembled WGS sequence"/>
</dbReference>
<protein>
    <submittedName>
        <fullName evidence="16">TonB-dependent siderophore receptor</fullName>
    </submittedName>
</protein>
<evidence type="ECO:0000256" key="12">
    <source>
        <dbReference type="SAM" id="Coils"/>
    </source>
</evidence>
<name>A0ABT3YLY9_9HYPH</name>
<keyword evidence="4 10" id="KW-1134">Transmembrane beta strand</keyword>
<dbReference type="NCBIfam" id="TIGR01783">
    <property type="entry name" value="TonB-siderophor"/>
    <property type="match status" value="1"/>
</dbReference>